<comment type="caution">
    <text evidence="1">The sequence shown here is derived from an EMBL/GenBank/DDBJ whole genome shotgun (WGS) entry which is preliminary data.</text>
</comment>
<organism evidence="1 2">
    <name type="scientific">Pleurodeles waltl</name>
    <name type="common">Iberian ribbed newt</name>
    <dbReference type="NCBI Taxonomy" id="8319"/>
    <lineage>
        <taxon>Eukaryota</taxon>
        <taxon>Metazoa</taxon>
        <taxon>Chordata</taxon>
        <taxon>Craniata</taxon>
        <taxon>Vertebrata</taxon>
        <taxon>Euteleostomi</taxon>
        <taxon>Amphibia</taxon>
        <taxon>Batrachia</taxon>
        <taxon>Caudata</taxon>
        <taxon>Salamandroidea</taxon>
        <taxon>Salamandridae</taxon>
        <taxon>Pleurodelinae</taxon>
        <taxon>Pleurodeles</taxon>
    </lineage>
</organism>
<protein>
    <recommendedName>
        <fullName evidence="3">Transposase</fullName>
    </recommendedName>
</protein>
<name>A0AAV7QJK5_PLEWA</name>
<sequence length="101" mass="10635">MAGGPGVRHSEAALCSASLRVDELHSRARLPKRDGSGPRSAVLRAVAHRGGWSIVGALPDRTGPAPEVATTVVELVWCLVSWCNAPRVHGDPERESTGLCC</sequence>
<evidence type="ECO:0000313" key="1">
    <source>
        <dbReference type="EMBL" id="KAJ1138485.1"/>
    </source>
</evidence>
<reference evidence="1" key="1">
    <citation type="journal article" date="2022" name="bioRxiv">
        <title>Sequencing and chromosome-scale assembly of the giantPleurodeles waltlgenome.</title>
        <authorList>
            <person name="Brown T."/>
            <person name="Elewa A."/>
            <person name="Iarovenko S."/>
            <person name="Subramanian E."/>
            <person name="Araus A.J."/>
            <person name="Petzold A."/>
            <person name="Susuki M."/>
            <person name="Suzuki K.-i.T."/>
            <person name="Hayashi T."/>
            <person name="Toyoda A."/>
            <person name="Oliveira C."/>
            <person name="Osipova E."/>
            <person name="Leigh N.D."/>
            <person name="Simon A."/>
            <person name="Yun M.H."/>
        </authorList>
    </citation>
    <scope>NUCLEOTIDE SEQUENCE</scope>
    <source>
        <strain evidence="1">20211129_DDA</strain>
        <tissue evidence="1">Liver</tissue>
    </source>
</reference>
<dbReference type="Proteomes" id="UP001066276">
    <property type="component" value="Chromosome 6"/>
</dbReference>
<keyword evidence="2" id="KW-1185">Reference proteome</keyword>
<proteinExistence type="predicted"/>
<dbReference type="AlphaFoldDB" id="A0AAV7QJK5"/>
<evidence type="ECO:0000313" key="2">
    <source>
        <dbReference type="Proteomes" id="UP001066276"/>
    </source>
</evidence>
<evidence type="ECO:0008006" key="3">
    <source>
        <dbReference type="Google" id="ProtNLM"/>
    </source>
</evidence>
<gene>
    <name evidence="1" type="ORF">NDU88_004868</name>
</gene>
<accession>A0AAV7QJK5</accession>
<dbReference type="EMBL" id="JANPWB010000010">
    <property type="protein sequence ID" value="KAJ1138485.1"/>
    <property type="molecule type" value="Genomic_DNA"/>
</dbReference>